<dbReference type="AlphaFoldDB" id="A0ABC8K8X8"/>
<dbReference type="EMBL" id="CAKOAT010207376">
    <property type="protein sequence ID" value="CAH8355362.1"/>
    <property type="molecule type" value="Genomic_DNA"/>
</dbReference>
<protein>
    <recommendedName>
        <fullName evidence="3">DUF295 domain-containing protein</fullName>
    </recommendedName>
</protein>
<evidence type="ECO:0000313" key="1">
    <source>
        <dbReference type="EMBL" id="CAH8355362.1"/>
    </source>
</evidence>
<keyword evidence="2" id="KW-1185">Reference proteome</keyword>
<evidence type="ECO:0008006" key="3">
    <source>
        <dbReference type="Google" id="ProtNLM"/>
    </source>
</evidence>
<reference evidence="1 2" key="1">
    <citation type="submission" date="2022-03" db="EMBL/GenBank/DDBJ databases">
        <authorList>
            <person name="Macdonald S."/>
            <person name="Ahmed S."/>
            <person name="Newling K."/>
        </authorList>
    </citation>
    <scope>NUCLEOTIDE SEQUENCE [LARGE SCALE GENOMIC DNA]</scope>
</reference>
<gene>
    <name evidence="1" type="ORF">ERUC_LOCUS21117</name>
</gene>
<accession>A0ABC8K8X8</accession>
<organism evidence="1 2">
    <name type="scientific">Eruca vesicaria subsp. sativa</name>
    <name type="common">Garden rocket</name>
    <name type="synonym">Eruca sativa</name>
    <dbReference type="NCBI Taxonomy" id="29727"/>
    <lineage>
        <taxon>Eukaryota</taxon>
        <taxon>Viridiplantae</taxon>
        <taxon>Streptophyta</taxon>
        <taxon>Embryophyta</taxon>
        <taxon>Tracheophyta</taxon>
        <taxon>Spermatophyta</taxon>
        <taxon>Magnoliopsida</taxon>
        <taxon>eudicotyledons</taxon>
        <taxon>Gunneridae</taxon>
        <taxon>Pentapetalae</taxon>
        <taxon>rosids</taxon>
        <taxon>malvids</taxon>
        <taxon>Brassicales</taxon>
        <taxon>Brassicaceae</taxon>
        <taxon>Brassiceae</taxon>
        <taxon>Eruca</taxon>
    </lineage>
</organism>
<name>A0ABC8K8X8_ERUVS</name>
<dbReference type="Proteomes" id="UP001642260">
    <property type="component" value="Unassembled WGS sequence"/>
</dbReference>
<comment type="caution">
    <text evidence="1">The sequence shown here is derived from an EMBL/GenBank/DDBJ whole genome shotgun (WGS) entry which is preliminary data.</text>
</comment>
<evidence type="ECO:0000313" key="2">
    <source>
        <dbReference type="Proteomes" id="UP001642260"/>
    </source>
</evidence>
<proteinExistence type="predicted"/>
<sequence>MVKSHNDTREWSKWYKKTKCGIAKMKRKALMVFKLDYEYKKTAKNDEEGVAIMKTIFLMVFKLDDEGNAVYTQDMGDLTMFLSMSEPFCVPSASFPGLAPNYIRIFDIDEIRCVNVASPPSIPSSIACINDSYSTPYYFPPQDY</sequence>